<feature type="transmembrane region" description="Helical" evidence="1">
    <location>
        <begin position="20"/>
        <end position="42"/>
    </location>
</feature>
<dbReference type="InterPro" id="IPR025588">
    <property type="entry name" value="YcxB-like_C"/>
</dbReference>
<keyword evidence="1" id="KW-0812">Transmembrane</keyword>
<organism evidence="3 4">
    <name type="scientific">Roseburia lenta</name>
    <dbReference type="NCBI Taxonomy" id="2763061"/>
    <lineage>
        <taxon>Bacteria</taxon>
        <taxon>Bacillati</taxon>
        <taxon>Bacillota</taxon>
        <taxon>Clostridia</taxon>
        <taxon>Lachnospirales</taxon>
        <taxon>Lachnospiraceae</taxon>
        <taxon>Roseburia</taxon>
    </lineage>
</organism>
<evidence type="ECO:0000259" key="2">
    <source>
        <dbReference type="Pfam" id="PF14317"/>
    </source>
</evidence>
<sequence length="170" mass="19864">MTIKFNVKLSSEDMYRFNMYHAYTSMQGILSLVMGIFVIVVIALSENLHDIRHALPYLLIALIFLLYVPLTLRIRSKRQIHMSDALKDVLHFEMREDGIAVTTDHETEEAVLPWDMIYKAVTTKHNLLIYSNRVNAYIIPKAQATEELPQIYAMLRQHCKDYRLHIKGDK</sequence>
<comment type="caution">
    <text evidence="3">The sequence shown here is derived from an EMBL/GenBank/DDBJ whole genome shotgun (WGS) entry which is preliminary data.</text>
</comment>
<feature type="transmembrane region" description="Helical" evidence="1">
    <location>
        <begin position="54"/>
        <end position="72"/>
    </location>
</feature>
<dbReference type="Pfam" id="PF14317">
    <property type="entry name" value="YcxB"/>
    <property type="match status" value="1"/>
</dbReference>
<feature type="domain" description="YcxB-like C-terminal" evidence="2">
    <location>
        <begin position="96"/>
        <end position="147"/>
    </location>
</feature>
<gene>
    <name evidence="3" type="ORF">H8R94_03970</name>
</gene>
<dbReference type="Proteomes" id="UP000643810">
    <property type="component" value="Unassembled WGS sequence"/>
</dbReference>
<proteinExistence type="predicted"/>
<dbReference type="RefSeq" id="WP_186853962.1">
    <property type="nucleotide sequence ID" value="NZ_JACOPG010000002.1"/>
</dbReference>
<dbReference type="EMBL" id="JACOPG010000002">
    <property type="protein sequence ID" value="MBC5685766.1"/>
    <property type="molecule type" value="Genomic_DNA"/>
</dbReference>
<keyword evidence="1" id="KW-1133">Transmembrane helix</keyword>
<keyword evidence="4" id="KW-1185">Reference proteome</keyword>
<accession>A0ABR7GE99</accession>
<evidence type="ECO:0000256" key="1">
    <source>
        <dbReference type="SAM" id="Phobius"/>
    </source>
</evidence>
<name>A0ABR7GE99_9FIRM</name>
<evidence type="ECO:0000313" key="4">
    <source>
        <dbReference type="Proteomes" id="UP000643810"/>
    </source>
</evidence>
<reference evidence="3 4" key="1">
    <citation type="submission" date="2020-08" db="EMBL/GenBank/DDBJ databases">
        <title>Genome public.</title>
        <authorList>
            <person name="Liu C."/>
            <person name="Sun Q."/>
        </authorList>
    </citation>
    <scope>NUCLEOTIDE SEQUENCE [LARGE SCALE GENOMIC DNA]</scope>
    <source>
        <strain evidence="3 4">NSJ-9</strain>
    </source>
</reference>
<protein>
    <submittedName>
        <fullName evidence="3">YcxB family protein</fullName>
    </submittedName>
</protein>
<evidence type="ECO:0000313" key="3">
    <source>
        <dbReference type="EMBL" id="MBC5685766.1"/>
    </source>
</evidence>
<keyword evidence="1" id="KW-0472">Membrane</keyword>